<dbReference type="Proteomes" id="UP000184185">
    <property type="component" value="Unassembled WGS sequence"/>
</dbReference>
<keyword evidence="2 5" id="KW-0238">DNA-binding</keyword>
<dbReference type="EMBL" id="FQYQ01000011">
    <property type="protein sequence ID" value="SHJ15183.1"/>
    <property type="molecule type" value="Genomic_DNA"/>
</dbReference>
<gene>
    <name evidence="5" type="ORF">SAMN02745725_01878</name>
</gene>
<dbReference type="AlphaFoldDB" id="A0A1M6GZ24"/>
<dbReference type="GO" id="GO:0003700">
    <property type="term" value="F:DNA-binding transcription factor activity"/>
    <property type="evidence" value="ECO:0007669"/>
    <property type="project" value="InterPro"/>
</dbReference>
<feature type="domain" description="HTH araC/xylS-type" evidence="4">
    <location>
        <begin position="208"/>
        <end position="306"/>
    </location>
</feature>
<dbReference type="PANTHER" id="PTHR43280">
    <property type="entry name" value="ARAC-FAMILY TRANSCRIPTIONAL REGULATOR"/>
    <property type="match status" value="1"/>
</dbReference>
<keyword evidence="3" id="KW-0804">Transcription</keyword>
<name>A0A1M6GZ24_PSEXY</name>
<dbReference type="GO" id="GO:0043565">
    <property type="term" value="F:sequence-specific DNA binding"/>
    <property type="evidence" value="ECO:0007669"/>
    <property type="project" value="InterPro"/>
</dbReference>
<evidence type="ECO:0000256" key="2">
    <source>
        <dbReference type="ARBA" id="ARBA00023125"/>
    </source>
</evidence>
<dbReference type="InterPro" id="IPR018060">
    <property type="entry name" value="HTH_AraC"/>
</dbReference>
<accession>A0A1M6GZ24</accession>
<dbReference type="PROSITE" id="PS00041">
    <property type="entry name" value="HTH_ARAC_FAMILY_1"/>
    <property type="match status" value="1"/>
</dbReference>
<organism evidence="5 6">
    <name type="scientific">Pseudobutyrivibrio xylanivorans DSM 14809</name>
    <dbReference type="NCBI Taxonomy" id="1123012"/>
    <lineage>
        <taxon>Bacteria</taxon>
        <taxon>Bacillati</taxon>
        <taxon>Bacillota</taxon>
        <taxon>Clostridia</taxon>
        <taxon>Lachnospirales</taxon>
        <taxon>Lachnospiraceae</taxon>
        <taxon>Pseudobutyrivibrio</taxon>
    </lineage>
</organism>
<dbReference type="SUPFAM" id="SSF46689">
    <property type="entry name" value="Homeodomain-like"/>
    <property type="match status" value="2"/>
</dbReference>
<keyword evidence="6" id="KW-1185">Reference proteome</keyword>
<evidence type="ECO:0000313" key="5">
    <source>
        <dbReference type="EMBL" id="SHJ15183.1"/>
    </source>
</evidence>
<dbReference type="Pfam" id="PF12833">
    <property type="entry name" value="HTH_18"/>
    <property type="match status" value="1"/>
</dbReference>
<keyword evidence="1" id="KW-0805">Transcription regulation</keyword>
<sequence length="328" mass="37778">MRSDLVLAASAKELVQHKINTNLRMFINRLHADFPPHWHTDIEIIWPKDAPYKVVCSSQTYNVDIDDILLICPAVLHEIFSPTPGSRVYIQADFSGINSLKEIEKAFNLMAPAIHIKKSTCPTEIYDQVCKYLEMIMELYFGKDPSIYTTDNEEDDSVIAYTELDPYDELEIYSILLKLISFCAKNINLFKETDYVSNTTYKNAISLSNVCTYISEHFTENLTLESVSTYAGFSKYHFERIFTDYTGTTFYQYLQQIRVNYAQTLLSNPELSITDISFQSGFASSTAFTRAFKKSTGYTPSQFRMFNETQHPLPINFYEQGKGYLESH</sequence>
<dbReference type="InterPro" id="IPR018062">
    <property type="entry name" value="HTH_AraC-typ_CS"/>
</dbReference>
<evidence type="ECO:0000256" key="1">
    <source>
        <dbReference type="ARBA" id="ARBA00023015"/>
    </source>
</evidence>
<reference evidence="5 6" key="1">
    <citation type="submission" date="2016-11" db="EMBL/GenBank/DDBJ databases">
        <authorList>
            <person name="Jaros S."/>
            <person name="Januszkiewicz K."/>
            <person name="Wedrychowicz H."/>
        </authorList>
    </citation>
    <scope>NUCLEOTIDE SEQUENCE [LARGE SCALE GENOMIC DNA]</scope>
    <source>
        <strain evidence="5 6">DSM 14809</strain>
    </source>
</reference>
<evidence type="ECO:0000256" key="3">
    <source>
        <dbReference type="ARBA" id="ARBA00023163"/>
    </source>
</evidence>
<dbReference type="Gene3D" id="1.10.10.60">
    <property type="entry name" value="Homeodomain-like"/>
    <property type="match status" value="2"/>
</dbReference>
<dbReference type="OrthoDB" id="9799319at2"/>
<dbReference type="InterPro" id="IPR020449">
    <property type="entry name" value="Tscrpt_reg_AraC-type_HTH"/>
</dbReference>
<dbReference type="InterPro" id="IPR009057">
    <property type="entry name" value="Homeodomain-like_sf"/>
</dbReference>
<evidence type="ECO:0000313" key="6">
    <source>
        <dbReference type="Proteomes" id="UP000184185"/>
    </source>
</evidence>
<dbReference type="PANTHER" id="PTHR43280:SF28">
    <property type="entry name" value="HTH-TYPE TRANSCRIPTIONAL ACTIVATOR RHAS"/>
    <property type="match status" value="1"/>
</dbReference>
<proteinExistence type="predicted"/>
<dbReference type="SMART" id="SM00342">
    <property type="entry name" value="HTH_ARAC"/>
    <property type="match status" value="1"/>
</dbReference>
<dbReference type="PROSITE" id="PS01124">
    <property type="entry name" value="HTH_ARAC_FAMILY_2"/>
    <property type="match status" value="1"/>
</dbReference>
<dbReference type="RefSeq" id="WP_072916678.1">
    <property type="nucleotide sequence ID" value="NZ_FQYQ01000011.1"/>
</dbReference>
<evidence type="ECO:0000259" key="4">
    <source>
        <dbReference type="PROSITE" id="PS01124"/>
    </source>
</evidence>
<dbReference type="PRINTS" id="PR00032">
    <property type="entry name" value="HTHARAC"/>
</dbReference>
<protein>
    <submittedName>
        <fullName evidence="5">AraC-type DNA-binding protein</fullName>
    </submittedName>
</protein>